<sequence>MIYSISSDSSKAMKIAQSSFVGLNIWERTHIQEWVRSSPEILGEDLLVVSIEFDRFSNSSDRLDLLAVDRQGNLVVIELKRDAAAGYADLQAIRYAAMVSSMTIEKLVPYYLAYKKKYDNEVLSDLDAKEQIIEFVESDSFVELSTQPRIILCSEGFSQEITTTVLWLRASKIDISCVSITPYKVDGKVVIVPKLVIPLQEAKQYLIDIKQKQEQRESVGRRARPKTMKILLDNALVAEGQKLSLKNALPTWIKYEDANPVFHATITGKRGQSNAVLWEKDGQEYAVSALAWKIFKESHPDNTDPGGVNGNWHWVREDGKSLWEVAESFLAQEADAETAV</sequence>
<gene>
    <name evidence="1" type="ORF">DT603_00530</name>
</gene>
<dbReference type="Proteomes" id="UP001429354">
    <property type="component" value="Unassembled WGS sequence"/>
</dbReference>
<name>A0ABX0ACS4_9GAMM</name>
<evidence type="ECO:0000313" key="1">
    <source>
        <dbReference type="EMBL" id="NDK37331.1"/>
    </source>
</evidence>
<proteinExistence type="predicted"/>
<evidence type="ECO:0000313" key="2">
    <source>
        <dbReference type="Proteomes" id="UP001429354"/>
    </source>
</evidence>
<comment type="caution">
    <text evidence="1">The sequence shown here is derived from an EMBL/GenBank/DDBJ whole genome shotgun (WGS) entry which is preliminary data.</text>
</comment>
<dbReference type="EMBL" id="QOVG01000001">
    <property type="protein sequence ID" value="NDK37331.1"/>
    <property type="molecule type" value="Genomic_DNA"/>
</dbReference>
<accession>A0ABX0ACS4</accession>
<evidence type="ECO:0008006" key="3">
    <source>
        <dbReference type="Google" id="ProtNLM"/>
    </source>
</evidence>
<keyword evidence="2" id="KW-1185">Reference proteome</keyword>
<dbReference type="InterPro" id="IPR011856">
    <property type="entry name" value="tRNA_endonuc-like_dom_sf"/>
</dbReference>
<organism evidence="1 2">
    <name type="scientific">Pseudoxanthomonas gei</name>
    <dbReference type="NCBI Taxonomy" id="1383030"/>
    <lineage>
        <taxon>Bacteria</taxon>
        <taxon>Pseudomonadati</taxon>
        <taxon>Pseudomonadota</taxon>
        <taxon>Gammaproteobacteria</taxon>
        <taxon>Lysobacterales</taxon>
        <taxon>Lysobacteraceae</taxon>
        <taxon>Pseudoxanthomonas</taxon>
    </lineage>
</organism>
<dbReference type="RefSeq" id="WP_162347903.1">
    <property type="nucleotide sequence ID" value="NZ_QOVG01000001.1"/>
</dbReference>
<protein>
    <recommendedName>
        <fullName evidence="3">DUF91 domain-containing protein</fullName>
    </recommendedName>
</protein>
<reference evidence="1 2" key="1">
    <citation type="submission" date="2018-07" db="EMBL/GenBank/DDBJ databases">
        <title>Whole genome Sequencing of Pseudoxanthomonas gei KCTC 32298 (T).</title>
        <authorList>
            <person name="Kumar S."/>
            <person name="Bansal K."/>
            <person name="Kaur A."/>
            <person name="Patil P."/>
            <person name="Sharma S."/>
            <person name="Patil P.B."/>
        </authorList>
    </citation>
    <scope>NUCLEOTIDE SEQUENCE [LARGE SCALE GENOMIC DNA]</scope>
    <source>
        <strain evidence="1 2">KCTC 32298</strain>
    </source>
</reference>
<dbReference type="Gene3D" id="3.40.1350.10">
    <property type="match status" value="1"/>
</dbReference>